<feature type="compositionally biased region" description="Low complexity" evidence="1">
    <location>
        <begin position="530"/>
        <end position="551"/>
    </location>
</feature>
<feature type="region of interest" description="Disordered" evidence="1">
    <location>
        <begin position="563"/>
        <end position="582"/>
    </location>
</feature>
<organism evidence="2 3">
    <name type="scientific">Sitophilus oryzae</name>
    <name type="common">Rice weevil</name>
    <name type="synonym">Curculio oryzae</name>
    <dbReference type="NCBI Taxonomy" id="7048"/>
    <lineage>
        <taxon>Eukaryota</taxon>
        <taxon>Metazoa</taxon>
        <taxon>Ecdysozoa</taxon>
        <taxon>Arthropoda</taxon>
        <taxon>Hexapoda</taxon>
        <taxon>Insecta</taxon>
        <taxon>Pterygota</taxon>
        <taxon>Neoptera</taxon>
        <taxon>Endopterygota</taxon>
        <taxon>Coleoptera</taxon>
        <taxon>Polyphaga</taxon>
        <taxon>Cucujiformia</taxon>
        <taxon>Curculionidae</taxon>
        <taxon>Dryophthorinae</taxon>
        <taxon>Sitophilus</taxon>
    </lineage>
</organism>
<dbReference type="Proteomes" id="UP000504635">
    <property type="component" value="Unplaced"/>
</dbReference>
<gene>
    <name evidence="3" type="primary">LOC115884287</name>
</gene>
<sequence>MENIVMRLIYHYIKTMSRSSSANLGEGTEQRSNMLEKPSDEPQAVTPSQKTPPSMAKFGWHKLESGPLVQYINRGNEKYVASSLLDTKVTPPEIFDFSIDVFNCLPPCAFTMTADEAAAFNYIDVRHCDRQLMGNHTLAEGDPMMRLEDVDKVISFYRSCSLLVIKRQRVNPHFGFIRIAGEQLVPFIRQDEVKLVPMFYFDGQSEFLEERSVEVRDDWMLAGFRFCCLLQKIRKELYNGVSVKMVDLEHVKTLFPAETTFEIDFPTSVNEKIFSDMFKMVRDANKAHNSEALNNGGSSNSSSANPLIPDSITPRNPFPLEGHKTNTNSPSFQQKQPSSNQFFVSNSMSAGKTPNVTLIQYNNTIPNQNDLRGMPHQMNSNFSQQAPQIRTSQNKLPLPTYQQHLASLSRNQLHNRPPNQNPTNNPQMQYPVNGLQHSVNPNIQYTKQPPSHHGLSNVQFSNNKPVNPQSYTRNQVASPSNRNQVQYPMSNTPNSFISQVPVQKSDIHNVFPPNLIVGRYSGSEMLKHLSTSSKPSAPFSSSSTSTNRIPSNVGNNMNSMCTATGRSPLDTSRNIQSNPRRNSYNINLLDTYTNGLSKNTSQNHNRRKNSLEIFNVNDGPPAVGNNLKSTSNITINILPTPGSKRPSKTSVIVDSKKAKTQEVSSGSNHLNQTNPLSLRTPIDFPQQQSSTNVPYKSPLAGSSPIHRQPSPFMLEANQNGRVSSAVPNAQFYGHISSSYSSESSSSTPSWPICYKLKGERFCQCPKCDMMQKQWVEQQIGFNSQKP</sequence>
<name>A0A6J2Y621_SITOR</name>
<reference evidence="3" key="1">
    <citation type="submission" date="2025-08" db="UniProtKB">
        <authorList>
            <consortium name="RefSeq"/>
        </authorList>
    </citation>
    <scope>IDENTIFICATION</scope>
    <source>
        <tissue evidence="3">Gonads</tissue>
    </source>
</reference>
<feature type="compositionally biased region" description="Polar residues" evidence="1">
    <location>
        <begin position="325"/>
        <end position="348"/>
    </location>
</feature>
<proteinExistence type="predicted"/>
<dbReference type="OrthoDB" id="6497308at2759"/>
<feature type="compositionally biased region" description="Low complexity" evidence="1">
    <location>
        <begin position="415"/>
        <end position="431"/>
    </location>
</feature>
<feature type="region of interest" description="Disordered" evidence="1">
    <location>
        <begin position="658"/>
        <end position="692"/>
    </location>
</feature>
<protein>
    <submittedName>
        <fullName evidence="3">Uncharacterized protein</fullName>
    </submittedName>
</protein>
<evidence type="ECO:0000256" key="1">
    <source>
        <dbReference type="SAM" id="MobiDB-lite"/>
    </source>
</evidence>
<feature type="region of interest" description="Disordered" evidence="1">
    <location>
        <begin position="289"/>
        <end position="348"/>
    </location>
</feature>
<evidence type="ECO:0000313" key="3">
    <source>
        <dbReference type="RefSeq" id="XP_030758681.1"/>
    </source>
</evidence>
<feature type="region of interest" description="Disordered" evidence="1">
    <location>
        <begin position="412"/>
        <end position="492"/>
    </location>
</feature>
<feature type="region of interest" description="Disordered" evidence="1">
    <location>
        <begin position="529"/>
        <end position="554"/>
    </location>
</feature>
<feature type="region of interest" description="Disordered" evidence="1">
    <location>
        <begin position="21"/>
        <end position="53"/>
    </location>
</feature>
<feature type="compositionally biased region" description="Low complexity" evidence="1">
    <location>
        <begin position="290"/>
        <end position="305"/>
    </location>
</feature>
<dbReference type="GeneID" id="115884287"/>
<evidence type="ECO:0000313" key="2">
    <source>
        <dbReference type="Proteomes" id="UP000504635"/>
    </source>
</evidence>
<dbReference type="InParanoid" id="A0A6J2Y621"/>
<feature type="compositionally biased region" description="Polar residues" evidence="1">
    <location>
        <begin position="435"/>
        <end position="492"/>
    </location>
</feature>
<dbReference type="RefSeq" id="XP_030758681.1">
    <property type="nucleotide sequence ID" value="XM_030902821.1"/>
</dbReference>
<dbReference type="AlphaFoldDB" id="A0A6J2Y621"/>
<keyword evidence="2" id="KW-1185">Reference proteome</keyword>
<feature type="compositionally biased region" description="Polar residues" evidence="1">
    <location>
        <begin position="661"/>
        <end position="677"/>
    </location>
</feature>
<accession>A0A6J2Y621</accession>